<dbReference type="InterPro" id="IPR001127">
    <property type="entry name" value="PTS_EIIA_1_perm"/>
</dbReference>
<dbReference type="Gene3D" id="2.70.70.10">
    <property type="entry name" value="Glucose Permease (Domain IIA)"/>
    <property type="match status" value="1"/>
</dbReference>
<reference evidence="8 9" key="1">
    <citation type="submission" date="2017-03" db="EMBL/GenBank/DDBJ databases">
        <title>Genome sequence of Clostridium chromiireducens DSM 23318.</title>
        <authorList>
            <person name="Poehlein A."/>
            <person name="Daniel R."/>
        </authorList>
    </citation>
    <scope>NUCLEOTIDE SEQUENCE [LARGE SCALE GENOMIC DNA]</scope>
    <source>
        <strain evidence="8 9">DSM 23318</strain>
    </source>
</reference>
<dbReference type="PANTHER" id="PTHR45008">
    <property type="entry name" value="PTS SYSTEM GLUCOSE-SPECIFIC EIIA COMPONENT"/>
    <property type="match status" value="1"/>
</dbReference>
<dbReference type="STRING" id="225345.CLCHR_34870"/>
<dbReference type="GO" id="GO:0009401">
    <property type="term" value="P:phosphoenolpyruvate-dependent sugar phosphotransferase system"/>
    <property type="evidence" value="ECO:0007669"/>
    <property type="project" value="UniProtKB-KW"/>
</dbReference>
<comment type="subcellular location">
    <subcellularLocation>
        <location evidence="1">Cytoplasm</location>
    </subcellularLocation>
</comment>
<accession>A0A1V4IHL1</accession>
<evidence type="ECO:0000256" key="4">
    <source>
        <dbReference type="ARBA" id="ARBA00022679"/>
    </source>
</evidence>
<keyword evidence="2" id="KW-0813">Transport</keyword>
<evidence type="ECO:0000313" key="9">
    <source>
        <dbReference type="Proteomes" id="UP000191056"/>
    </source>
</evidence>
<evidence type="ECO:0000256" key="1">
    <source>
        <dbReference type="ARBA" id="ARBA00004496"/>
    </source>
</evidence>
<dbReference type="GO" id="GO:0016301">
    <property type="term" value="F:kinase activity"/>
    <property type="evidence" value="ECO:0007669"/>
    <property type="project" value="UniProtKB-KW"/>
</dbReference>
<dbReference type="FunFam" id="2.70.70.10:FF:000001">
    <property type="entry name" value="PTS system glucose-specific IIA component"/>
    <property type="match status" value="1"/>
</dbReference>
<evidence type="ECO:0000256" key="6">
    <source>
        <dbReference type="ARBA" id="ARBA00022777"/>
    </source>
</evidence>
<dbReference type="NCBIfam" id="TIGR00830">
    <property type="entry name" value="PTBA"/>
    <property type="match status" value="1"/>
</dbReference>
<dbReference type="OrthoDB" id="92465at2"/>
<comment type="caution">
    <text evidence="8">The sequence shown here is derived from an EMBL/GenBank/DDBJ whole genome shotgun (WGS) entry which is preliminary data.</text>
</comment>
<dbReference type="InterPro" id="IPR050890">
    <property type="entry name" value="PTS_EIIA_component"/>
</dbReference>
<evidence type="ECO:0000259" key="7">
    <source>
        <dbReference type="PROSITE" id="PS51093"/>
    </source>
</evidence>
<organism evidence="8 9">
    <name type="scientific">Clostridium chromiireducens</name>
    <dbReference type="NCBI Taxonomy" id="225345"/>
    <lineage>
        <taxon>Bacteria</taxon>
        <taxon>Bacillati</taxon>
        <taxon>Bacillota</taxon>
        <taxon>Clostridia</taxon>
        <taxon>Eubacteriales</taxon>
        <taxon>Clostridiaceae</taxon>
        <taxon>Clostridium</taxon>
    </lineage>
</organism>
<evidence type="ECO:0000313" key="8">
    <source>
        <dbReference type="EMBL" id="OPJ59416.1"/>
    </source>
</evidence>
<dbReference type="RefSeq" id="WP_079441111.1">
    <property type="nucleotide sequence ID" value="NZ_MZGT01000052.1"/>
</dbReference>
<evidence type="ECO:0000256" key="2">
    <source>
        <dbReference type="ARBA" id="ARBA00022448"/>
    </source>
</evidence>
<dbReference type="InterPro" id="IPR011055">
    <property type="entry name" value="Dup_hybrid_motif"/>
</dbReference>
<dbReference type="PROSITE" id="PS00371">
    <property type="entry name" value="PTS_EIIA_TYPE_1_HIS"/>
    <property type="match status" value="1"/>
</dbReference>
<feature type="domain" description="PTS EIIA type-1" evidence="7">
    <location>
        <begin position="41"/>
        <end position="145"/>
    </location>
</feature>
<dbReference type="PANTHER" id="PTHR45008:SF1">
    <property type="entry name" value="PTS SYSTEM GLUCOSE-SPECIFIC EIIA COMPONENT"/>
    <property type="match status" value="1"/>
</dbReference>
<sequence length="170" mass="18854">MNIFQKFINKKQEETIIEKTENGFIYAPMEGKVIPLKEINDGVFSEEMLGKGCAMKPIDGKLYAPFDGEILLITETKHAIALKSCDGIELLIHIGMDTVKMNGKGFNPLVKVGEKIKCGQSLMTFSISEIEKAGYATTTAIIVTNSDQYRDIEVLAQGHIKKSEKLIKVL</sequence>
<gene>
    <name evidence="8" type="primary">ptsG_4</name>
    <name evidence="8" type="ORF">CLCHR_34870</name>
</gene>
<dbReference type="GO" id="GO:0005737">
    <property type="term" value="C:cytoplasm"/>
    <property type="evidence" value="ECO:0007669"/>
    <property type="project" value="UniProtKB-SubCell"/>
</dbReference>
<proteinExistence type="predicted"/>
<keyword evidence="5" id="KW-0598">Phosphotransferase system</keyword>
<dbReference type="Pfam" id="PF00358">
    <property type="entry name" value="PTS_EIIA_1"/>
    <property type="match status" value="1"/>
</dbReference>
<dbReference type="SUPFAM" id="SSF51261">
    <property type="entry name" value="Duplicated hybrid motif"/>
    <property type="match status" value="1"/>
</dbReference>
<keyword evidence="9" id="KW-1185">Reference proteome</keyword>
<keyword evidence="6" id="KW-0418">Kinase</keyword>
<dbReference type="Proteomes" id="UP000191056">
    <property type="component" value="Unassembled WGS sequence"/>
</dbReference>
<evidence type="ECO:0000256" key="5">
    <source>
        <dbReference type="ARBA" id="ARBA00022683"/>
    </source>
</evidence>
<dbReference type="EMBL" id="MZGT01000052">
    <property type="protein sequence ID" value="OPJ59416.1"/>
    <property type="molecule type" value="Genomic_DNA"/>
</dbReference>
<dbReference type="AlphaFoldDB" id="A0A1V4IHL1"/>
<protein>
    <submittedName>
        <fullName evidence="8">PTS system glucose-specific EIICBA component</fullName>
    </submittedName>
</protein>
<keyword evidence="3" id="KW-0762">Sugar transport</keyword>
<keyword evidence="4" id="KW-0808">Transferase</keyword>
<name>A0A1V4IHL1_9CLOT</name>
<dbReference type="PROSITE" id="PS51093">
    <property type="entry name" value="PTS_EIIA_TYPE_1"/>
    <property type="match status" value="1"/>
</dbReference>
<evidence type="ECO:0000256" key="3">
    <source>
        <dbReference type="ARBA" id="ARBA00022597"/>
    </source>
</evidence>